<reference evidence="7" key="1">
    <citation type="journal article" date="2019" name="Int. J. Syst. Evol. Microbiol.">
        <title>The Global Catalogue of Microorganisms (GCM) 10K type strain sequencing project: providing services to taxonomists for standard genome sequencing and annotation.</title>
        <authorList>
            <consortium name="The Broad Institute Genomics Platform"/>
            <consortium name="The Broad Institute Genome Sequencing Center for Infectious Disease"/>
            <person name="Wu L."/>
            <person name="Ma J."/>
        </authorList>
    </citation>
    <scope>NUCLEOTIDE SEQUENCE [LARGE SCALE GENOMIC DNA]</scope>
    <source>
        <strain evidence="7">JCM 4816</strain>
    </source>
</reference>
<name>A0ABP6THX4_9ACTN</name>
<dbReference type="InterPro" id="IPR011251">
    <property type="entry name" value="Luciferase-like_dom"/>
</dbReference>
<gene>
    <name evidence="6" type="ORF">GCM10019016_012270</name>
</gene>
<proteinExistence type="predicted"/>
<dbReference type="EMBL" id="BAAAXF010000014">
    <property type="protein sequence ID" value="GAA3494128.1"/>
    <property type="molecule type" value="Genomic_DNA"/>
</dbReference>
<evidence type="ECO:0000256" key="2">
    <source>
        <dbReference type="ARBA" id="ARBA00022643"/>
    </source>
</evidence>
<evidence type="ECO:0000256" key="4">
    <source>
        <dbReference type="ARBA" id="ARBA00023033"/>
    </source>
</evidence>
<comment type="caution">
    <text evidence="6">The sequence shown here is derived from an EMBL/GenBank/DDBJ whole genome shotgun (WGS) entry which is preliminary data.</text>
</comment>
<dbReference type="RefSeq" id="WP_193459917.1">
    <property type="nucleotide sequence ID" value="NZ_BAAAXF010000014.1"/>
</dbReference>
<dbReference type="Pfam" id="PF00296">
    <property type="entry name" value="Bac_luciferase"/>
    <property type="match status" value="1"/>
</dbReference>
<evidence type="ECO:0000313" key="7">
    <source>
        <dbReference type="Proteomes" id="UP001501455"/>
    </source>
</evidence>
<evidence type="ECO:0000259" key="5">
    <source>
        <dbReference type="Pfam" id="PF00296"/>
    </source>
</evidence>
<dbReference type="Proteomes" id="UP001501455">
    <property type="component" value="Unassembled WGS sequence"/>
</dbReference>
<keyword evidence="2" id="KW-0288">FMN</keyword>
<keyword evidence="1" id="KW-0285">Flavoprotein</keyword>
<dbReference type="InterPro" id="IPR036661">
    <property type="entry name" value="Luciferase-like_sf"/>
</dbReference>
<evidence type="ECO:0000313" key="6">
    <source>
        <dbReference type="EMBL" id="GAA3494128.1"/>
    </source>
</evidence>
<protein>
    <recommendedName>
        <fullName evidence="5">Luciferase-like domain-containing protein</fullName>
    </recommendedName>
</protein>
<dbReference type="PANTHER" id="PTHR30011:SF16">
    <property type="entry name" value="C2H2 FINGER DOMAIN TRANSCRIPTION FACTOR (EUROFUNG)-RELATED"/>
    <property type="match status" value="1"/>
</dbReference>
<evidence type="ECO:0000256" key="1">
    <source>
        <dbReference type="ARBA" id="ARBA00022630"/>
    </source>
</evidence>
<accession>A0ABP6THX4</accession>
<keyword evidence="4" id="KW-0503">Monooxygenase</keyword>
<dbReference type="SUPFAM" id="SSF51679">
    <property type="entry name" value="Bacterial luciferase-like"/>
    <property type="match status" value="1"/>
</dbReference>
<dbReference type="Gene3D" id="3.20.20.30">
    <property type="entry name" value="Luciferase-like domain"/>
    <property type="match status" value="1"/>
</dbReference>
<feature type="domain" description="Luciferase-like" evidence="5">
    <location>
        <begin position="10"/>
        <end position="176"/>
    </location>
</feature>
<keyword evidence="7" id="KW-1185">Reference proteome</keyword>
<evidence type="ECO:0000256" key="3">
    <source>
        <dbReference type="ARBA" id="ARBA00023002"/>
    </source>
</evidence>
<sequence>MTAPLLIGRTAAHSRTTPPTLGDVLRRVRAAETAGFDAVVLDDGAAADGTRARFEATTLAAAVAAATDRIGLIVAPLPADQAPYHVARITASLDHLARGRTGWLAGPADADGRTAELIEVARGLWDSFDDDAFVHDRADGLYWRPDGIHRLDHKGRHFDVAGPLNVARPPQGHPVVAVTDPALAGHADLVLLGAGHDAGTVRDVRRRAPGVKALCALPPGADPHALLAGSGADGLVVDITAPDDPSLALPRDLGVSGRAAAEGATLRARLGLARPASRHARPAAA</sequence>
<dbReference type="InterPro" id="IPR051260">
    <property type="entry name" value="Diverse_substr_monoxygenases"/>
</dbReference>
<dbReference type="PANTHER" id="PTHR30011">
    <property type="entry name" value="ALKANESULFONATE MONOOXYGENASE-RELATED"/>
    <property type="match status" value="1"/>
</dbReference>
<keyword evidence="3" id="KW-0560">Oxidoreductase</keyword>
<organism evidence="6 7">
    <name type="scientific">Streptomyces prasinosporus</name>
    <dbReference type="NCBI Taxonomy" id="68256"/>
    <lineage>
        <taxon>Bacteria</taxon>
        <taxon>Bacillati</taxon>
        <taxon>Actinomycetota</taxon>
        <taxon>Actinomycetes</taxon>
        <taxon>Kitasatosporales</taxon>
        <taxon>Streptomycetaceae</taxon>
        <taxon>Streptomyces</taxon>
        <taxon>Streptomyces albogriseolus group</taxon>
    </lineage>
</organism>